<proteinExistence type="predicted"/>
<dbReference type="RefSeq" id="WP_157398824.1">
    <property type="nucleotide sequence ID" value="NZ_WSEL01000009.1"/>
</dbReference>
<reference evidence="1 2" key="1">
    <citation type="submission" date="2019-12" db="EMBL/GenBank/DDBJ databases">
        <authorList>
            <person name="Huq M.A."/>
        </authorList>
    </citation>
    <scope>NUCLEOTIDE SEQUENCE [LARGE SCALE GENOMIC DNA]</scope>
    <source>
        <strain evidence="1 2">MAH-25</strain>
    </source>
</reference>
<dbReference type="AlphaFoldDB" id="A0A6N8IXM2"/>
<evidence type="ECO:0000313" key="1">
    <source>
        <dbReference type="EMBL" id="MVQ30696.1"/>
    </source>
</evidence>
<evidence type="ECO:0000313" key="2">
    <source>
        <dbReference type="Proteomes" id="UP000469385"/>
    </source>
</evidence>
<gene>
    <name evidence="1" type="ORF">GON04_14645</name>
</gene>
<organism evidence="1 2">
    <name type="scientific">Ramlibacter pinisoli</name>
    <dbReference type="NCBI Taxonomy" id="2682844"/>
    <lineage>
        <taxon>Bacteria</taxon>
        <taxon>Pseudomonadati</taxon>
        <taxon>Pseudomonadota</taxon>
        <taxon>Betaproteobacteria</taxon>
        <taxon>Burkholderiales</taxon>
        <taxon>Comamonadaceae</taxon>
        <taxon>Ramlibacter</taxon>
    </lineage>
</organism>
<comment type="caution">
    <text evidence="1">The sequence shown here is derived from an EMBL/GenBank/DDBJ whole genome shotgun (WGS) entry which is preliminary data.</text>
</comment>
<accession>A0A6N8IXM2</accession>
<dbReference type="EMBL" id="WSEL01000009">
    <property type="protein sequence ID" value="MVQ30696.1"/>
    <property type="molecule type" value="Genomic_DNA"/>
</dbReference>
<name>A0A6N8IXM2_9BURK</name>
<dbReference type="Proteomes" id="UP000469385">
    <property type="component" value="Unassembled WGS sequence"/>
</dbReference>
<sequence>MLAAGAAVRKAKPPIMLYDRDMDDVEVEVAELLVATADAADDLVATGASRRCCGC</sequence>
<keyword evidence="2" id="KW-1185">Reference proteome</keyword>
<protein>
    <submittedName>
        <fullName evidence="1">Uncharacterized protein</fullName>
    </submittedName>
</protein>